<dbReference type="InterPro" id="IPR037856">
    <property type="entry name" value="Sdc1/DPY30"/>
</dbReference>
<dbReference type="CDD" id="cd22966">
    <property type="entry name" value="DD_DYDC-like"/>
    <property type="match status" value="1"/>
</dbReference>
<evidence type="ECO:0000313" key="4">
    <source>
        <dbReference type="Proteomes" id="UP000694621"/>
    </source>
</evidence>
<dbReference type="Ensembl" id="ENSAMXT00005022059.1">
    <property type="protein sequence ID" value="ENSAMXP00005019958.1"/>
    <property type="gene ID" value="ENSAMXG00005010345.1"/>
</dbReference>
<dbReference type="AlphaFoldDB" id="A0A8B9R309"/>
<dbReference type="PANTHER" id="PTHR23356">
    <property type="entry name" value="DPY30-RELATED"/>
    <property type="match status" value="1"/>
</dbReference>
<comment type="similarity">
    <text evidence="1">Belongs to the dpy-30 family.</text>
</comment>
<feature type="compositionally biased region" description="Basic and acidic residues" evidence="2">
    <location>
        <begin position="60"/>
        <end position="87"/>
    </location>
</feature>
<dbReference type="PANTHER" id="PTHR23356:SF16">
    <property type="entry name" value="DPY30 DOMAIN CONTAINING 2"/>
    <property type="match status" value="1"/>
</dbReference>
<evidence type="ECO:0000256" key="2">
    <source>
        <dbReference type="SAM" id="MobiDB-lite"/>
    </source>
</evidence>
<protein>
    <submittedName>
        <fullName evidence="3">Uncharacterized protein</fullName>
    </submittedName>
</protein>
<dbReference type="InterPro" id="IPR049630">
    <property type="entry name" value="DYDC-like_DD"/>
</dbReference>
<feature type="region of interest" description="Disordered" evidence="2">
    <location>
        <begin position="60"/>
        <end position="99"/>
    </location>
</feature>
<dbReference type="Proteomes" id="UP000694621">
    <property type="component" value="Unplaced"/>
</dbReference>
<name>A0A8B9R309_ASTMX</name>
<reference evidence="3" key="1">
    <citation type="submission" date="2025-08" db="UniProtKB">
        <authorList>
            <consortium name="Ensembl"/>
        </authorList>
    </citation>
    <scope>IDENTIFICATION</scope>
</reference>
<proteinExistence type="inferred from homology"/>
<evidence type="ECO:0000313" key="3">
    <source>
        <dbReference type="Ensembl" id="ENSAMXP00005019958.1"/>
    </source>
</evidence>
<feature type="compositionally biased region" description="Basic residues" evidence="2">
    <location>
        <begin position="88"/>
        <end position="99"/>
    </location>
</feature>
<dbReference type="InterPro" id="IPR007858">
    <property type="entry name" value="Dpy-30_motif"/>
</dbReference>
<accession>A0A8B9R309</accession>
<dbReference type="Gene3D" id="1.20.890.10">
    <property type="entry name" value="cAMP-dependent protein kinase regulatory subunit, dimerization-anchoring domain"/>
    <property type="match status" value="1"/>
</dbReference>
<sequence>MDSEYLKQTVGRCLVEGLVEVNEQRPADPIEFLARFISQYKENTERAEKSAALKKQLTEELERAREEEQHQEHLRDEAEQIRAEQVRAKRPSRRKKRRE</sequence>
<evidence type="ECO:0000256" key="1">
    <source>
        <dbReference type="ARBA" id="ARBA00010849"/>
    </source>
</evidence>
<dbReference type="GO" id="GO:0048188">
    <property type="term" value="C:Set1C/COMPASS complex"/>
    <property type="evidence" value="ECO:0007669"/>
    <property type="project" value="InterPro"/>
</dbReference>
<organism evidence="3 4">
    <name type="scientific">Astyanax mexicanus</name>
    <name type="common">Blind cave fish</name>
    <name type="synonym">Astyanax fasciatus mexicanus</name>
    <dbReference type="NCBI Taxonomy" id="7994"/>
    <lineage>
        <taxon>Eukaryota</taxon>
        <taxon>Metazoa</taxon>
        <taxon>Chordata</taxon>
        <taxon>Craniata</taxon>
        <taxon>Vertebrata</taxon>
        <taxon>Euteleostomi</taxon>
        <taxon>Actinopterygii</taxon>
        <taxon>Neopterygii</taxon>
        <taxon>Teleostei</taxon>
        <taxon>Ostariophysi</taxon>
        <taxon>Characiformes</taxon>
        <taxon>Characoidei</taxon>
        <taxon>Acestrorhamphidae</taxon>
        <taxon>Acestrorhamphinae</taxon>
        <taxon>Astyanax</taxon>
    </lineage>
</organism>
<dbReference type="Pfam" id="PF05186">
    <property type="entry name" value="Dpy-30"/>
    <property type="match status" value="1"/>
</dbReference>
<dbReference type="OrthoDB" id="432281at2759"/>